<comment type="similarity">
    <text evidence="2 8 10">Belongs to the glycosyl hydrolase 9 (cellulase E) family.</text>
</comment>
<evidence type="ECO:0000256" key="4">
    <source>
        <dbReference type="ARBA" id="ARBA00023001"/>
    </source>
</evidence>
<dbReference type="InterPro" id="IPR008928">
    <property type="entry name" value="6-hairpin_glycosidase_sf"/>
</dbReference>
<dbReference type="EMBL" id="SDMP01000001">
    <property type="protein sequence ID" value="RYR76036.1"/>
    <property type="molecule type" value="Genomic_DNA"/>
</dbReference>
<feature type="active site" evidence="8">
    <location>
        <position position="619"/>
    </location>
</feature>
<gene>
    <name evidence="14" type="ORF">Ahy_A01g000631</name>
</gene>
<feature type="active site" evidence="9">
    <location>
        <position position="676"/>
    </location>
</feature>
<dbReference type="EC" id="3.2.1.4" evidence="10"/>
<keyword evidence="5 8" id="KW-0119">Carbohydrate metabolism</keyword>
<organism evidence="14 15">
    <name type="scientific">Arachis hypogaea</name>
    <name type="common">Peanut</name>
    <dbReference type="NCBI Taxonomy" id="3818"/>
    <lineage>
        <taxon>Eukaryota</taxon>
        <taxon>Viridiplantae</taxon>
        <taxon>Streptophyta</taxon>
        <taxon>Embryophyta</taxon>
        <taxon>Tracheophyta</taxon>
        <taxon>Spermatophyta</taxon>
        <taxon>Magnoliopsida</taxon>
        <taxon>eudicotyledons</taxon>
        <taxon>Gunneridae</taxon>
        <taxon>Pentapetalae</taxon>
        <taxon>rosids</taxon>
        <taxon>fabids</taxon>
        <taxon>Fabales</taxon>
        <taxon>Fabaceae</taxon>
        <taxon>Papilionoideae</taxon>
        <taxon>50 kb inversion clade</taxon>
        <taxon>dalbergioids sensu lato</taxon>
        <taxon>Dalbergieae</taxon>
        <taxon>Pterocarpus clade</taxon>
        <taxon>Arachis</taxon>
    </lineage>
</organism>
<evidence type="ECO:0000256" key="6">
    <source>
        <dbReference type="ARBA" id="ARBA00023295"/>
    </source>
</evidence>
<feature type="transmembrane region" description="Helical" evidence="12">
    <location>
        <begin position="74"/>
        <end position="96"/>
    </location>
</feature>
<feature type="domain" description="Glycoside hydrolase family 9" evidence="13">
    <location>
        <begin position="484"/>
        <end position="689"/>
    </location>
</feature>
<evidence type="ECO:0000256" key="11">
    <source>
        <dbReference type="SAM" id="MobiDB-lite"/>
    </source>
</evidence>
<dbReference type="InterPro" id="IPR018221">
    <property type="entry name" value="Glyco_hydro_9_His_AS"/>
</dbReference>
<evidence type="ECO:0000256" key="2">
    <source>
        <dbReference type="ARBA" id="ARBA00007072"/>
    </source>
</evidence>
<evidence type="ECO:0000256" key="3">
    <source>
        <dbReference type="ARBA" id="ARBA00022801"/>
    </source>
</evidence>
<dbReference type="AlphaFoldDB" id="A0A445EKX1"/>
<dbReference type="Pfam" id="PF00759">
    <property type="entry name" value="Glyco_hydro_9"/>
    <property type="match status" value="2"/>
</dbReference>
<keyword evidence="7 8" id="KW-0624">Polysaccharide degradation</keyword>
<accession>A0A445EKX1</accession>
<sequence length="725" mass="80354">MSMYGRDPWGGPLEIHGTDSATDDDRSRNLQDLDRAALSRQLDETQQSWLLGPTETKKKKKYVDLGCIIVSRKIFVWTVGTIAVAAFLAGFITLIVKTVPRHHHKAPPPDNYTLALHKALMFFNAQRSGKLPKHNNVSWRGNSGLQDGKGPGVSAAIKDLVGGYYDAGDAIKFHFPKSFALTMLSWSVIEYSAKYEAAGELAHVKDIIKWGTDYLLKTFNSTADTIDTLAAQVGSGDTSGGSTTPNDHYCWTRPEDIDYPRPVTECSSCSDLAAEMAAALASASIVFKDNKVYSQKLVHGATTLYKFSRDRRGRYSPRGTEASTFYNSTSYWDEFVWGGAWMYFATGNSSYLNLATKPGIAKHAGAFWGGPDYGVMSWDNKLPGAQVIFSAPSVITCKVSEAYPSCLYINGEIYTAGSLLNLHFKLSSELNNVLDFTLSSVFLILTSFWHKTYSCSLAYLFGFHNYSLGRNEICFHFTFGLNCWLAAKYVLLSRLRLFLSPGYPYEEILSTFHNQTKIFMCSFLPVFSSFNRTRGGLIQLNHGRPQPLQYVVNAAFLATLFSDYLEAADAPGWYCGPNFFSVDTLRDFARTQINYILGKNPRKMSYVVGFGNHYPKHVHHRGASIPKNHIKYSCKGGWKWRDTSKANPNTIVGAMAAGPDKFDGFHDVRKNYNYTEPTLAGNAGLVAALVALSGDKNIGIDKNTIFSAVPPMFPTAPPPPAPWKP</sequence>
<evidence type="ECO:0000256" key="8">
    <source>
        <dbReference type="PROSITE-ProRule" id="PRU10059"/>
    </source>
</evidence>
<feature type="active site" evidence="9">
    <location>
        <position position="667"/>
    </location>
</feature>
<evidence type="ECO:0000256" key="9">
    <source>
        <dbReference type="PROSITE-ProRule" id="PRU10060"/>
    </source>
</evidence>
<keyword evidence="12" id="KW-1133">Transmembrane helix</keyword>
<evidence type="ECO:0000313" key="14">
    <source>
        <dbReference type="EMBL" id="RYR76036.1"/>
    </source>
</evidence>
<evidence type="ECO:0000256" key="7">
    <source>
        <dbReference type="ARBA" id="ARBA00023326"/>
    </source>
</evidence>
<keyword evidence="15" id="KW-1185">Reference proteome</keyword>
<evidence type="ECO:0000259" key="13">
    <source>
        <dbReference type="Pfam" id="PF00759"/>
    </source>
</evidence>
<evidence type="ECO:0000256" key="12">
    <source>
        <dbReference type="SAM" id="Phobius"/>
    </source>
</evidence>
<comment type="caution">
    <text evidence="14">The sequence shown here is derived from an EMBL/GenBank/DDBJ whole genome shotgun (WGS) entry which is preliminary data.</text>
</comment>
<dbReference type="GO" id="GO:0008810">
    <property type="term" value="F:cellulase activity"/>
    <property type="evidence" value="ECO:0007669"/>
    <property type="project" value="UniProtKB-EC"/>
</dbReference>
<evidence type="ECO:0000256" key="1">
    <source>
        <dbReference type="ARBA" id="ARBA00000966"/>
    </source>
</evidence>
<evidence type="ECO:0000256" key="10">
    <source>
        <dbReference type="RuleBase" id="RU361166"/>
    </source>
</evidence>
<dbReference type="STRING" id="3818.A0A445EKX1"/>
<dbReference type="InterPro" id="IPR001701">
    <property type="entry name" value="Glyco_hydro_9"/>
</dbReference>
<reference evidence="14 15" key="1">
    <citation type="submission" date="2019-01" db="EMBL/GenBank/DDBJ databases">
        <title>Sequencing of cultivated peanut Arachis hypogaea provides insights into genome evolution and oil improvement.</title>
        <authorList>
            <person name="Chen X."/>
        </authorList>
    </citation>
    <scope>NUCLEOTIDE SEQUENCE [LARGE SCALE GENOMIC DNA]</scope>
    <source>
        <strain evidence="15">cv. Fuhuasheng</strain>
        <tissue evidence="14">Leaves</tissue>
    </source>
</reference>
<dbReference type="PROSITE" id="PS00698">
    <property type="entry name" value="GH9_3"/>
    <property type="match status" value="1"/>
</dbReference>
<evidence type="ECO:0000313" key="15">
    <source>
        <dbReference type="Proteomes" id="UP000289738"/>
    </source>
</evidence>
<feature type="region of interest" description="Disordered" evidence="11">
    <location>
        <begin position="1"/>
        <end position="26"/>
    </location>
</feature>
<dbReference type="InterPro" id="IPR033126">
    <property type="entry name" value="Glyco_hydro_9_Asp/Glu_AS"/>
</dbReference>
<keyword evidence="6 8" id="KW-0326">Glycosidase</keyword>
<keyword evidence="4 10" id="KW-0136">Cellulose degradation</keyword>
<protein>
    <recommendedName>
        <fullName evidence="10">Endoglucanase</fullName>
        <ecNumber evidence="10">3.2.1.4</ecNumber>
    </recommendedName>
</protein>
<keyword evidence="12" id="KW-0472">Membrane</keyword>
<dbReference type="Gene3D" id="1.50.10.10">
    <property type="match status" value="2"/>
</dbReference>
<dbReference type="GO" id="GO:0030245">
    <property type="term" value="P:cellulose catabolic process"/>
    <property type="evidence" value="ECO:0007669"/>
    <property type="project" value="UniProtKB-KW"/>
</dbReference>
<evidence type="ECO:0000256" key="5">
    <source>
        <dbReference type="ARBA" id="ARBA00023277"/>
    </source>
</evidence>
<feature type="domain" description="Glycoside hydrolase family 9" evidence="13">
    <location>
        <begin position="112"/>
        <end position="473"/>
    </location>
</feature>
<proteinExistence type="inferred from homology"/>
<comment type="catalytic activity">
    <reaction evidence="1 10">
        <text>Endohydrolysis of (1-&gt;4)-beta-D-glucosidic linkages in cellulose, lichenin and cereal beta-D-glucans.</text>
        <dbReference type="EC" id="3.2.1.4"/>
    </reaction>
</comment>
<dbReference type="PANTHER" id="PTHR22298">
    <property type="entry name" value="ENDO-1,4-BETA-GLUCANASE"/>
    <property type="match status" value="1"/>
</dbReference>
<dbReference type="SUPFAM" id="SSF48208">
    <property type="entry name" value="Six-hairpin glycosidases"/>
    <property type="match status" value="2"/>
</dbReference>
<keyword evidence="3 8" id="KW-0378">Hydrolase</keyword>
<keyword evidence="12" id="KW-0812">Transmembrane</keyword>
<dbReference type="PROSITE" id="PS00592">
    <property type="entry name" value="GH9_2"/>
    <property type="match status" value="1"/>
</dbReference>
<dbReference type="InterPro" id="IPR012341">
    <property type="entry name" value="6hp_glycosidase-like_sf"/>
</dbReference>
<dbReference type="Proteomes" id="UP000289738">
    <property type="component" value="Chromosome A01"/>
</dbReference>
<name>A0A445EKX1_ARAHY</name>